<comment type="caution">
    <text evidence="1">The sequence shown here is derived from an EMBL/GenBank/DDBJ whole genome shotgun (WGS) entry which is preliminary data.</text>
</comment>
<reference evidence="1 2" key="1">
    <citation type="submission" date="2019-08" db="EMBL/GenBank/DDBJ databases">
        <authorList>
            <person name="Grouzdev D."/>
            <person name="Tikhonova E."/>
            <person name="Kravchenko I."/>
        </authorList>
    </citation>
    <scope>NUCLEOTIDE SEQUENCE [LARGE SCALE GENOMIC DNA]</scope>
    <source>
        <strain evidence="1 2">59b</strain>
    </source>
</reference>
<sequence length="2620" mass="265037">MTGTNISAAVCQSVTTGQPPTFTLADIQAANTTPNSHALVTLDVSSLKSVGFQQVAGLFAGQSLLDLVPPELTNLVDVLTAALTLDTVSYELLPDNSLATVAVSLGLVTPPTFNLFGDSSLPVSVASIDLTLANPGSSPTLSMVLNGTLALGAKAGAPALNVSLFVPALNLVAAMPSTFAPLPTSDFLTPLGISTTLFDSMAVEIFNFELDVLSKGLMLEVGLVDPPSPAANADGFTIQSVTFALEIGSGQLSLAVASTILVEVAASQKSLAFDADLSVVATRTPGSPLTPTWTITGALDVPATLAAQKLTGTTLTLTQLLAILGLSPPASTLLDTDAVTLGTLTLDCRYTPGTAPLFGLSGSVGVAWAGLGGVQLDAAFTFSHQSGATPATQGSVTVDATIDGFAVTLEYQFGGAQGSTLNASAFGGKLTGTYTAGTETLTLAYTAGQASPITLAQVIGDFIAMFTGEQGTALPDPWGGFFGDVTIPLESVSLAIDFKTSSAQITLTLDNASLLGVSVTGITLSYQSGKGFALTVQGNFSDLLGTASPSWDPTQPGAAPALPGTGSGNLQVNLLAIGQHMALSTAPATVSDAVTALSALLQQTGSGTLPGFTAGAGWTMALDLLLRGQLDIQLVFLDGTPTGLYGAQVTVASTPAKGGGGSGYLSQLAGLQAEIQYSTISGTLGEYQGILVPPTALQHLQVGMCALQLPSISARFYTDGEFYVDLGFPTGGDFSQSFGITAPPYQGYGGLYFGRLSPSQAGNLPSVTGGSFSTETEFGIGLKLGLYEGWSKGPLTASLSATLSGIFQGVFAEYTAQGGGGGSQEYWCIEASVGVEGEVTGSVDFTVIAASLDVAVSVTAEVLATAGYAFPVSIDATLAVSLSVTINLGIVHISHSFAFSTTLAETVTVGSNQQPVPPWTAASSISAAAASTTASTTAASGTAVGTASGGASAPVFTPFAGFKLPIALCVTPVLSQALNAQQAAEWVYVAETTLPASPNQGSSTNAATFDDFAQLVVAWFAQAVLGGSVPAAADPRTAVALTLAQIQQLEAALQGMRKTPAVPAAADVQAFFAGNLALGLQSVFDAAPQGNTTQPVPTVPFPLPPTCSVVVSQISTGATSLLQGQPQAVPAAAAPDGPGPAVLRDYLILVALSSLGSLQTVATAQAQTVSALFAALGDAADNIAGMVSRFMLHGQQLGGGPLYNATGQISPPFTPNAQETLTVSITSSAPSSYGLIFPNSKADGTGQIVLASSDPQPVVYSGQTISGWSGLAPTEGSALAAGLMPETATVQRRYRLGTGTQVVAQAGGSSVAVLRPLPTALRQALSAAGGLSAVSLTDPSTASVVAASTYAWAVQVEFSIRTLPAAGRAGAPVYAVHTVSASGLQRLQALYADLGAASPPVSLTALMLAVPVKGAASSTSTVAVRQVDVGSGDAILYQSQQAVPGTPDAAAFIATLLAAGLEQERGFILYVPDQNGTAVIPQSLFDGHGVAHLTLVASLSHATAADGTETLRPYVTAMVASPQAPAHPLSIAAAALTETVRRVPLGSVRMWQTNSTTPSNPAIAYQPTIDNLFGLVAFYPTVMDGQTTIYSGTTPVIVSQSNSGASNGTCRHTATFSILQHVEATAAQAQPSILSPDLPQLLSLAADPYQFVGNVFTARTKWVDLFGNMLPVRSAAGQIAGQVLQWTDPLLGLQGWPGLSFSYSFATAAGGDRLLSLALNWSQPTSLSSERMGELIATLVRAYHQLAHVNVTLSTSLVPTPLDALLEFTTPPAPTPGPYPVPPQTVAGALQSRLIGILQALAAGTGTAPALAPLQFVLPADTAFNTAPLYRLSATLDFALSLPLSLSGNQSFTARTVLPPLQSGNGSGSGTTIATARAFATAIETVLASQSPILLLGAGGGRIPDFWVLRWGAGGIDLTVSGTSWQGYAPAPLSPQLFSGSVPLGNLPASVNQFLQSYAGGDTLPATGAVAGLDCDAEMKRVLANLDRFLAPGVAVPALATAATAPAVAAMTALKTTLASSLSTGAVSLTDGSKAPAPVAAALQEAMRTKAEAFYDIDAVATLAVTTAALAGLDGLVLSGHLLPDGNQPAGLKLGMVSGSIAGGGTGGTGTLAVTLSGGRRLALDSATLPGSLRIDAIQVNVTDLAVDTTGALPPGPTALTCRQGEWLRVVNPPGPTLPVPASIIGLPRRTHPTAPVLRSQTATPNAGSGDALQTAKGWALSAEYHHRPVAQDTVLARIAVNGATETVTSGNVAGSLPTALGLHALVYPLLQSHGLAALQPYGFTLSAEEEGAIQSFAALCGTMATTLASTQDTVTAGQDTLSAPLVYSFEINEGPQSAGSGDLQSPWLVEVRQAGTAGSAADLAVGIPGYKPAAVSATADLAVYSYSSVADGTPLTAASGMLPGRRTLSMTGLLDVVGAQSAQLFLSVERNRYLWSQTASPTFPAAFLLTSGSVSFPNPARPFFTCTTPIAMTALSGMPASGGLVTYLSQFLPELVSSTMTGVTLPNQMIVQLVVSLETVLSPALPPVVTPIAMTLDIGLAPNISAAGAASWATQIADQVNGWVTGASAHGYAPGARPWSTASLLFQVTLIAPTQTPEQPVLVLRSVTLPLSSVTALQS</sequence>
<evidence type="ECO:0000313" key="2">
    <source>
        <dbReference type="Proteomes" id="UP000324927"/>
    </source>
</evidence>
<organism evidence="1 2">
    <name type="scientific">Azospirillum lipoferum</name>
    <dbReference type="NCBI Taxonomy" id="193"/>
    <lineage>
        <taxon>Bacteria</taxon>
        <taxon>Pseudomonadati</taxon>
        <taxon>Pseudomonadota</taxon>
        <taxon>Alphaproteobacteria</taxon>
        <taxon>Rhodospirillales</taxon>
        <taxon>Azospirillaceae</taxon>
        <taxon>Azospirillum</taxon>
    </lineage>
</organism>
<gene>
    <name evidence="1" type="ORF">FZ942_17515</name>
</gene>
<dbReference type="Proteomes" id="UP000324927">
    <property type="component" value="Unassembled WGS sequence"/>
</dbReference>
<accession>A0A5A9GM53</accession>
<keyword evidence="2" id="KW-1185">Reference proteome</keyword>
<dbReference type="EMBL" id="VTTN01000006">
    <property type="protein sequence ID" value="KAA0595417.1"/>
    <property type="molecule type" value="Genomic_DNA"/>
</dbReference>
<name>A0A5A9GM53_AZOLI</name>
<proteinExistence type="predicted"/>
<dbReference type="RefSeq" id="WP_149232358.1">
    <property type="nucleotide sequence ID" value="NZ_JALJXJ010000007.1"/>
</dbReference>
<protein>
    <submittedName>
        <fullName evidence="1">Uncharacterized protein</fullName>
    </submittedName>
</protein>
<evidence type="ECO:0000313" key="1">
    <source>
        <dbReference type="EMBL" id="KAA0595417.1"/>
    </source>
</evidence>
<dbReference type="OrthoDB" id="8248741at2"/>